<organism evidence="1 2">
    <name type="scientific">Thalassococcus profundi</name>
    <dbReference type="NCBI Taxonomy" id="2282382"/>
    <lineage>
        <taxon>Bacteria</taxon>
        <taxon>Pseudomonadati</taxon>
        <taxon>Pseudomonadota</taxon>
        <taxon>Alphaproteobacteria</taxon>
        <taxon>Rhodobacterales</taxon>
        <taxon>Roseobacteraceae</taxon>
        <taxon>Thalassococcus</taxon>
    </lineage>
</organism>
<evidence type="ECO:0000313" key="2">
    <source>
        <dbReference type="Proteomes" id="UP000253977"/>
    </source>
</evidence>
<evidence type="ECO:0000313" key="1">
    <source>
        <dbReference type="EMBL" id="RDD64194.1"/>
    </source>
</evidence>
<accession>A0A369THT8</accession>
<reference evidence="1 2" key="1">
    <citation type="submission" date="2018-07" db="EMBL/GenBank/DDBJ databases">
        <title>Thalassococcus profundi sp. nov., a marine bacterium isolated from deep seawater of Okinawa Trough.</title>
        <authorList>
            <person name="Yu M."/>
        </authorList>
    </citation>
    <scope>NUCLEOTIDE SEQUENCE [LARGE SCALE GENOMIC DNA]</scope>
    <source>
        <strain evidence="1 2">WRAS1</strain>
    </source>
</reference>
<name>A0A369THT8_9RHOB</name>
<dbReference type="OrthoDB" id="7374566at2"/>
<sequence>MAQIERNTRKIIEDLPASLAAPAFAKIFGTITPGENIFAKADWLDAEPGARLPVVLFSTFGKEVLEAVETHAERIVELAEGNGVQSLKTIIGQTVTEEEHILFEKQLDELCRSCWAFTNLEVAFQNAESFNQARQDRDRGNICSNFALDIPEDIEATADSVDEAALTEKLRSVLDLRHDPKLTAIDLSATEEHPSSVMLIVRHGGDLSSVYVHTEEGSRQSLYYRPQDEITLIYTPAKRLIEVLGMSFGHRHELSNAFAELVLGQNVSE</sequence>
<dbReference type="Proteomes" id="UP000253977">
    <property type="component" value="Unassembled WGS sequence"/>
</dbReference>
<proteinExistence type="predicted"/>
<keyword evidence="2" id="KW-1185">Reference proteome</keyword>
<gene>
    <name evidence="1" type="ORF">DU478_21515</name>
</gene>
<dbReference type="EMBL" id="QPMK01000027">
    <property type="protein sequence ID" value="RDD64194.1"/>
    <property type="molecule type" value="Genomic_DNA"/>
</dbReference>
<dbReference type="RefSeq" id="WP_147276403.1">
    <property type="nucleotide sequence ID" value="NZ_QPMK01000027.1"/>
</dbReference>
<dbReference type="AlphaFoldDB" id="A0A369THT8"/>
<comment type="caution">
    <text evidence="1">The sequence shown here is derived from an EMBL/GenBank/DDBJ whole genome shotgun (WGS) entry which is preliminary data.</text>
</comment>
<protein>
    <submittedName>
        <fullName evidence="1">Uncharacterized protein</fullName>
    </submittedName>
</protein>